<dbReference type="InterPro" id="IPR012133">
    <property type="entry name" value="Alpha-hydoxy_acid_DH_FMN"/>
</dbReference>
<evidence type="ECO:0000313" key="11">
    <source>
        <dbReference type="EnsemblMetazoa" id="XP_038072859.1"/>
    </source>
</evidence>
<evidence type="ECO:0000256" key="5">
    <source>
        <dbReference type="ARBA" id="ARBA00023002"/>
    </source>
</evidence>
<evidence type="ECO:0000256" key="7">
    <source>
        <dbReference type="ARBA" id="ARBA00029325"/>
    </source>
</evidence>
<dbReference type="GO" id="GO:0003973">
    <property type="term" value="F:(S)-2-hydroxy-acid oxidase activity"/>
    <property type="evidence" value="ECO:0007669"/>
    <property type="project" value="UniProtKB-EC"/>
</dbReference>
<feature type="binding site" evidence="9">
    <location>
        <position position="274"/>
    </location>
    <ligand>
        <name>glyoxylate</name>
        <dbReference type="ChEBI" id="CHEBI:36655"/>
    </ligand>
</feature>
<accession>A0A914BA36</accession>
<dbReference type="InterPro" id="IPR037396">
    <property type="entry name" value="FMN_HAD"/>
</dbReference>
<feature type="binding site" evidence="9">
    <location>
        <position position="160"/>
    </location>
    <ligand>
        <name>glyoxylate</name>
        <dbReference type="ChEBI" id="CHEBI:36655"/>
    </ligand>
</feature>
<dbReference type="Pfam" id="PF01070">
    <property type="entry name" value="FMN_dh"/>
    <property type="match status" value="1"/>
</dbReference>
<feature type="binding site" evidence="9">
    <location>
        <position position="186"/>
    </location>
    <ligand>
        <name>FMN</name>
        <dbReference type="ChEBI" id="CHEBI:58210"/>
    </ligand>
</feature>
<evidence type="ECO:0000256" key="8">
    <source>
        <dbReference type="ARBA" id="ARBA00029327"/>
    </source>
</evidence>
<dbReference type="EnsemblMetazoa" id="XM_038216931.1">
    <property type="protein sequence ID" value="XP_038072859.1"/>
    <property type="gene ID" value="LOC119741203"/>
</dbReference>
<feature type="binding site" evidence="9">
    <location>
        <position position="53"/>
    </location>
    <ligand>
        <name>glyoxylate</name>
        <dbReference type="ChEBI" id="CHEBI:36655"/>
    </ligand>
</feature>
<sequence>MHMSFLSVRAYHMRNALGRLPLNLNMASQHKPVCLKDFEEHARLVLPDPVYRYYSHGFYPEQTLRDNEEAFKRYRLRPRLLRDVSKRDMRTTMLGQDIAFPIAVAPTSMHCLAHNDGELATARAVGSVGTGMILSAGTNSTMEDVAAALFPNGLRWAQLYIFKDLSLVRRIVKKAETNGYGALVVTIDYPVSNKGPWGSLRIPPHIKMANFADVELSRLSSVVINESVTWKDIDWLHSITSLPIVLKGIRTGEMAREALNHNIAGIVVSNTGGRNLDGLPATIDALSEVVEAVRGSCMEVYLDGGVRTGTDVLKALALGARAVFIGRPIIWGLAYDGEAGARTVLEIIRDEFSLAMALSGCPKLSDITPDLVIRDLRYSAKL</sequence>
<dbReference type="GeneID" id="119741203"/>
<comment type="catalytic activity">
    <reaction evidence="7">
        <text>a (2S)-2-hydroxycarboxylate + O2 = a 2-oxocarboxylate + H2O2</text>
        <dbReference type="Rhea" id="RHEA:16789"/>
        <dbReference type="ChEBI" id="CHEBI:15379"/>
        <dbReference type="ChEBI" id="CHEBI:16240"/>
        <dbReference type="ChEBI" id="CHEBI:35179"/>
        <dbReference type="ChEBI" id="CHEBI:58123"/>
        <dbReference type="EC" id="1.1.3.15"/>
    </reaction>
    <physiologicalReaction direction="left-to-right" evidence="7">
        <dbReference type="Rhea" id="RHEA:16790"/>
    </physiologicalReaction>
</comment>
<dbReference type="SUPFAM" id="SSF51395">
    <property type="entry name" value="FMN-linked oxidoreductases"/>
    <property type="match status" value="1"/>
</dbReference>
<dbReference type="PANTHER" id="PTHR10578:SF107">
    <property type="entry name" value="2-HYDROXYACID OXIDASE 1"/>
    <property type="match status" value="1"/>
</dbReference>
<feature type="binding site" evidence="9">
    <location>
        <position position="269"/>
    </location>
    <ligand>
        <name>FMN</name>
        <dbReference type="ChEBI" id="CHEBI:58210"/>
    </ligand>
</feature>
<comment type="similarity">
    <text evidence="6">Belongs to the FMN-dependent alpha-hydroxy acid dehydrogenase family.</text>
</comment>
<dbReference type="PANTHER" id="PTHR10578">
    <property type="entry name" value="S -2-HYDROXY-ACID OXIDASE-RELATED"/>
    <property type="match status" value="1"/>
</dbReference>
<comment type="cofactor">
    <cofactor evidence="1">
        <name>FMN</name>
        <dbReference type="ChEBI" id="CHEBI:58210"/>
    </cofactor>
</comment>
<feature type="domain" description="FMN hydroxy acid dehydrogenase" evidence="10">
    <location>
        <begin position="27"/>
        <end position="377"/>
    </location>
</feature>
<dbReference type="FunFam" id="3.20.20.70:FF:000056">
    <property type="entry name" value="hydroxyacid oxidase 2"/>
    <property type="match status" value="1"/>
</dbReference>
<name>A0A914BA36_PATMI</name>
<feature type="binding site" evidence="9">
    <location>
        <position position="247"/>
    </location>
    <ligand>
        <name>FMN</name>
        <dbReference type="ChEBI" id="CHEBI:58210"/>
    </ligand>
</feature>
<dbReference type="OrthoDB" id="25826at2759"/>
<reference evidence="11" key="1">
    <citation type="submission" date="2022-11" db="UniProtKB">
        <authorList>
            <consortium name="EnsemblMetazoa"/>
        </authorList>
    </citation>
    <scope>IDENTIFICATION</scope>
</reference>
<evidence type="ECO:0000256" key="6">
    <source>
        <dbReference type="ARBA" id="ARBA00024042"/>
    </source>
</evidence>
<dbReference type="InterPro" id="IPR000262">
    <property type="entry name" value="FMN-dep_DH"/>
</dbReference>
<feature type="binding site" evidence="9">
    <location>
        <begin position="303"/>
        <end position="307"/>
    </location>
    <ligand>
        <name>FMN</name>
        <dbReference type="ChEBI" id="CHEBI:58210"/>
    </ligand>
</feature>
<proteinExistence type="inferred from homology"/>
<evidence type="ECO:0000259" key="10">
    <source>
        <dbReference type="PROSITE" id="PS51349"/>
    </source>
</evidence>
<dbReference type="GO" id="GO:0010181">
    <property type="term" value="F:FMN binding"/>
    <property type="evidence" value="ECO:0007669"/>
    <property type="project" value="InterPro"/>
</dbReference>
<evidence type="ECO:0000256" key="9">
    <source>
        <dbReference type="PIRSR" id="PIRSR000138-2"/>
    </source>
</evidence>
<keyword evidence="12" id="KW-1185">Reference proteome</keyword>
<dbReference type="Gene3D" id="3.20.20.70">
    <property type="entry name" value="Aldolase class I"/>
    <property type="match status" value="1"/>
</dbReference>
<feature type="binding site" evidence="9">
    <location>
        <position position="135"/>
    </location>
    <ligand>
        <name>FMN</name>
        <dbReference type="ChEBI" id="CHEBI:58210"/>
    </ligand>
</feature>
<dbReference type="GO" id="GO:0005777">
    <property type="term" value="C:peroxisome"/>
    <property type="evidence" value="ECO:0007669"/>
    <property type="project" value="UniProtKB-ARBA"/>
</dbReference>
<dbReference type="CDD" id="cd02809">
    <property type="entry name" value="alpha_hydroxyacid_oxid_FMN"/>
    <property type="match status" value="1"/>
</dbReference>
<evidence type="ECO:0000313" key="12">
    <source>
        <dbReference type="Proteomes" id="UP000887568"/>
    </source>
</evidence>
<evidence type="ECO:0000256" key="1">
    <source>
        <dbReference type="ARBA" id="ARBA00001917"/>
    </source>
</evidence>
<dbReference type="Proteomes" id="UP000887568">
    <property type="component" value="Unplaced"/>
</dbReference>
<keyword evidence="5" id="KW-0560">Oxidoreductase</keyword>
<feature type="binding site" evidence="9">
    <location>
        <position position="158"/>
    </location>
    <ligand>
        <name>FMN</name>
        <dbReference type="ChEBI" id="CHEBI:58210"/>
    </ligand>
</feature>
<keyword evidence="4 9" id="KW-0288">FMN</keyword>
<dbReference type="RefSeq" id="XP_038072859.1">
    <property type="nucleotide sequence ID" value="XM_038216931.1"/>
</dbReference>
<comment type="catalytic activity">
    <reaction evidence="8">
        <text>2-hydroxyoctanoate + O2 = 2-oxooctanoate + H2O2</text>
        <dbReference type="Rhea" id="RHEA:67940"/>
        <dbReference type="ChEBI" id="CHEBI:15379"/>
        <dbReference type="ChEBI" id="CHEBI:16240"/>
        <dbReference type="ChEBI" id="CHEBI:133514"/>
        <dbReference type="ChEBI" id="CHEBI:176689"/>
    </reaction>
    <physiologicalReaction direction="left-to-right" evidence="8">
        <dbReference type="Rhea" id="RHEA:67941"/>
    </physiologicalReaction>
</comment>
<dbReference type="PROSITE" id="PS51349">
    <property type="entry name" value="FMN_HYDROXY_ACID_DH_2"/>
    <property type="match status" value="1"/>
</dbReference>
<keyword evidence="3 9" id="KW-0285">Flavoprotein</keyword>
<dbReference type="EC" id="1.1.3.15" evidence="2"/>
<dbReference type="PIRSF" id="PIRSF000138">
    <property type="entry name" value="Al-hdrx_acd_dh"/>
    <property type="match status" value="1"/>
</dbReference>
<evidence type="ECO:0000256" key="3">
    <source>
        <dbReference type="ARBA" id="ARBA00022630"/>
    </source>
</evidence>
<feature type="binding site" evidence="9">
    <location>
        <begin position="326"/>
        <end position="327"/>
    </location>
    <ligand>
        <name>FMN</name>
        <dbReference type="ChEBI" id="CHEBI:58210"/>
    </ligand>
</feature>
<organism evidence="11 12">
    <name type="scientific">Patiria miniata</name>
    <name type="common">Bat star</name>
    <name type="synonym">Asterina miniata</name>
    <dbReference type="NCBI Taxonomy" id="46514"/>
    <lineage>
        <taxon>Eukaryota</taxon>
        <taxon>Metazoa</taxon>
        <taxon>Echinodermata</taxon>
        <taxon>Eleutherozoa</taxon>
        <taxon>Asterozoa</taxon>
        <taxon>Asteroidea</taxon>
        <taxon>Valvatacea</taxon>
        <taxon>Valvatida</taxon>
        <taxon>Asterinidae</taxon>
        <taxon>Patiria</taxon>
    </lineage>
</organism>
<evidence type="ECO:0000256" key="4">
    <source>
        <dbReference type="ARBA" id="ARBA00022643"/>
    </source>
</evidence>
<dbReference type="AlphaFoldDB" id="A0A914BA36"/>
<dbReference type="InterPro" id="IPR013785">
    <property type="entry name" value="Aldolase_TIM"/>
</dbReference>
<protein>
    <recommendedName>
        <fullName evidence="2">(S)-2-hydroxy-acid oxidase</fullName>
        <ecNumber evidence="2">1.1.3.15</ecNumber>
    </recommendedName>
</protein>
<dbReference type="OMA" id="IDLDGCG"/>
<evidence type="ECO:0000256" key="2">
    <source>
        <dbReference type="ARBA" id="ARBA00013087"/>
    </source>
</evidence>